<dbReference type="SUPFAM" id="SSF57845">
    <property type="entry name" value="B-box zinc-binding domain"/>
    <property type="match status" value="1"/>
</dbReference>
<protein>
    <recommendedName>
        <fullName evidence="10">Tripartite motif-containing protein 16</fullName>
    </recommendedName>
</protein>
<keyword evidence="2 4" id="KW-0863">Zinc-finger</keyword>
<evidence type="ECO:0000313" key="9">
    <source>
        <dbReference type="Proteomes" id="UP000593565"/>
    </source>
</evidence>
<dbReference type="InterPro" id="IPR043136">
    <property type="entry name" value="B30.2/SPRY_sf"/>
</dbReference>
<dbReference type="InterPro" id="IPR001870">
    <property type="entry name" value="B30.2/SPRY"/>
</dbReference>
<dbReference type="CDD" id="cd19769">
    <property type="entry name" value="Bbox2_TRIM16-like"/>
    <property type="match status" value="1"/>
</dbReference>
<feature type="domain" description="B box-type" evidence="6">
    <location>
        <begin position="113"/>
        <end position="153"/>
    </location>
</feature>
<keyword evidence="3" id="KW-0862">Zinc</keyword>
<dbReference type="Gene3D" id="4.10.830.40">
    <property type="match status" value="1"/>
</dbReference>
<dbReference type="InterPro" id="IPR013320">
    <property type="entry name" value="ConA-like_dom_sf"/>
</dbReference>
<evidence type="ECO:0000259" key="7">
    <source>
        <dbReference type="PROSITE" id="PS50188"/>
    </source>
</evidence>
<dbReference type="PANTHER" id="PTHR25465:SF10">
    <property type="entry name" value="TRIPARTITE MOTIF-CONTAINING PROTEIN 16-RELATED"/>
    <property type="match status" value="1"/>
</dbReference>
<dbReference type="InterPro" id="IPR003879">
    <property type="entry name" value="Butyrophylin_SPRY"/>
</dbReference>
<dbReference type="SMART" id="SM00449">
    <property type="entry name" value="SPRY"/>
    <property type="match status" value="1"/>
</dbReference>
<comment type="caution">
    <text evidence="8">The sequence shown here is derived from an EMBL/GenBank/DDBJ whole genome shotgun (WGS) entry which is preliminary data.</text>
</comment>
<dbReference type="SUPFAM" id="SSF49899">
    <property type="entry name" value="Concanavalin A-like lectins/glucanases"/>
    <property type="match status" value="1"/>
</dbReference>
<evidence type="ECO:0000313" key="8">
    <source>
        <dbReference type="EMBL" id="KAF4084717.1"/>
    </source>
</evidence>
<gene>
    <name evidence="8" type="ORF">AMELA_G00109050</name>
</gene>
<name>A0A7J6ARG2_AMEME</name>
<evidence type="ECO:0000259" key="6">
    <source>
        <dbReference type="PROSITE" id="PS50119"/>
    </source>
</evidence>
<evidence type="ECO:0000256" key="3">
    <source>
        <dbReference type="ARBA" id="ARBA00022833"/>
    </source>
</evidence>
<reference evidence="8 9" key="1">
    <citation type="submission" date="2020-02" db="EMBL/GenBank/DDBJ databases">
        <title>A chromosome-scale genome assembly of the black bullhead catfish (Ameiurus melas).</title>
        <authorList>
            <person name="Wen M."/>
            <person name="Zham M."/>
            <person name="Cabau C."/>
            <person name="Klopp C."/>
            <person name="Donnadieu C."/>
            <person name="Roques C."/>
            <person name="Bouchez O."/>
            <person name="Lampietro C."/>
            <person name="Jouanno E."/>
            <person name="Herpin A."/>
            <person name="Louis A."/>
            <person name="Berthelot C."/>
            <person name="Parey E."/>
            <person name="Roest-Crollius H."/>
            <person name="Braasch I."/>
            <person name="Postlethwait J."/>
            <person name="Robinson-Rechavi M."/>
            <person name="Echchiki A."/>
            <person name="Begum T."/>
            <person name="Montfort J."/>
            <person name="Schartl M."/>
            <person name="Bobe J."/>
            <person name="Guiguen Y."/>
        </authorList>
    </citation>
    <scope>NUCLEOTIDE SEQUENCE [LARGE SCALE GENOMIC DNA]</scope>
    <source>
        <strain evidence="8">M_S1</strain>
        <tissue evidence="8">Blood</tissue>
    </source>
</reference>
<dbReference type="Pfam" id="PF00622">
    <property type="entry name" value="SPRY"/>
    <property type="match status" value="1"/>
</dbReference>
<dbReference type="Pfam" id="PF00643">
    <property type="entry name" value="zf-B_box"/>
    <property type="match status" value="1"/>
</dbReference>
<dbReference type="Gene3D" id="3.30.160.60">
    <property type="entry name" value="Classic Zinc Finger"/>
    <property type="match status" value="1"/>
</dbReference>
<dbReference type="GO" id="GO:0005737">
    <property type="term" value="C:cytoplasm"/>
    <property type="evidence" value="ECO:0007669"/>
    <property type="project" value="UniProtKB-ARBA"/>
</dbReference>
<dbReference type="Gene3D" id="2.60.120.920">
    <property type="match status" value="1"/>
</dbReference>
<proteinExistence type="predicted"/>
<dbReference type="InterPro" id="IPR003877">
    <property type="entry name" value="SPRY_dom"/>
</dbReference>
<accession>A0A7J6ARG2</accession>
<feature type="region of interest" description="Disordered" evidence="5">
    <location>
        <begin position="24"/>
        <end position="60"/>
    </location>
</feature>
<feature type="domain" description="B30.2/SPRY" evidence="7">
    <location>
        <begin position="345"/>
        <end position="545"/>
    </location>
</feature>
<dbReference type="InterPro" id="IPR006574">
    <property type="entry name" value="PRY"/>
</dbReference>
<dbReference type="SMART" id="SM00589">
    <property type="entry name" value="PRY"/>
    <property type="match status" value="1"/>
</dbReference>
<dbReference type="Proteomes" id="UP000593565">
    <property type="component" value="Unassembled WGS sequence"/>
</dbReference>
<dbReference type="EMBL" id="JAAGNN010000009">
    <property type="protein sequence ID" value="KAF4084717.1"/>
    <property type="molecule type" value="Genomic_DNA"/>
</dbReference>
<dbReference type="PRINTS" id="PR01407">
    <property type="entry name" value="BUTYPHLNCDUF"/>
</dbReference>
<dbReference type="Pfam" id="PF25600">
    <property type="entry name" value="TRIM_CC"/>
    <property type="match status" value="1"/>
</dbReference>
<dbReference type="AlphaFoldDB" id="A0A7J6ARG2"/>
<evidence type="ECO:0000256" key="4">
    <source>
        <dbReference type="PROSITE-ProRule" id="PRU00024"/>
    </source>
</evidence>
<feature type="compositionally biased region" description="Basic and acidic residues" evidence="5">
    <location>
        <begin position="33"/>
        <end position="57"/>
    </location>
</feature>
<dbReference type="InterPro" id="IPR058030">
    <property type="entry name" value="TRIM8/14/16/25/29/45/65_CC"/>
</dbReference>
<sequence length="557" mass="62455">MEAEGNNTVGSSCLDQKECQNSIAGNTPFSNMKQKEEKIQKNAQEEPGEKSCPREDGPPCEDDVLCDSCIESPRKAKKSCLTCQVSYCEDHLRPHLEKEKFQSHRLVEPLKDVEIRMCETHNIPLELFCCVETSCVCEKCVSEQHHGHETLSITEACQKMEKELQEKQTELAKTVTAAENSINKLQSCILSVEACVCEVRSVLQQQVSALQVGVEEVRAELTRMLEAEMKNTLGQVGGARVCVVQRCDELKRAHTHLDKLSKNKNSVDFLQEYSQWRKTSLDVSLPEVCVTQTDRLQSFGRIITHTTQELCDILLTAYRNSLKEFCTTDDKLDQPTVHPLSPVQQNITLPEPQSRDDFLKYASPLTFDGDTVHQFLRVTEGGRKLTNTTPWQHSYPEHPERFQHWKQALSAQSFSSGHHYFEMDLSGAGVHVGVTYVGILRQSDQNEACLTGSSVSWCVEWSGRGFSAWHGGVETPLSTPKATRLGVFVDFGCGMVTFYSVRGEAEGGMELLHRYETELREPLYAAVFLPKKDNAVQLVEPGEELPLKSPSPPCSPP</sequence>
<dbReference type="PANTHER" id="PTHR25465">
    <property type="entry name" value="B-BOX DOMAIN CONTAINING"/>
    <property type="match status" value="1"/>
</dbReference>
<evidence type="ECO:0008006" key="10">
    <source>
        <dbReference type="Google" id="ProtNLM"/>
    </source>
</evidence>
<evidence type="ECO:0000256" key="2">
    <source>
        <dbReference type="ARBA" id="ARBA00022771"/>
    </source>
</evidence>
<evidence type="ECO:0000256" key="5">
    <source>
        <dbReference type="SAM" id="MobiDB-lite"/>
    </source>
</evidence>
<dbReference type="InterPro" id="IPR000315">
    <property type="entry name" value="Znf_B-box"/>
</dbReference>
<dbReference type="GO" id="GO:0008270">
    <property type="term" value="F:zinc ion binding"/>
    <property type="evidence" value="ECO:0007669"/>
    <property type="project" value="UniProtKB-KW"/>
</dbReference>
<dbReference type="PROSITE" id="PS50188">
    <property type="entry name" value="B302_SPRY"/>
    <property type="match status" value="1"/>
</dbReference>
<organism evidence="8 9">
    <name type="scientific">Ameiurus melas</name>
    <name type="common">Black bullhead</name>
    <name type="synonym">Silurus melas</name>
    <dbReference type="NCBI Taxonomy" id="219545"/>
    <lineage>
        <taxon>Eukaryota</taxon>
        <taxon>Metazoa</taxon>
        <taxon>Chordata</taxon>
        <taxon>Craniata</taxon>
        <taxon>Vertebrata</taxon>
        <taxon>Euteleostomi</taxon>
        <taxon>Actinopterygii</taxon>
        <taxon>Neopterygii</taxon>
        <taxon>Teleostei</taxon>
        <taxon>Ostariophysi</taxon>
        <taxon>Siluriformes</taxon>
        <taxon>Ictaluridae</taxon>
        <taxon>Ameiurus</taxon>
    </lineage>
</organism>
<dbReference type="InterPro" id="IPR051051">
    <property type="entry name" value="E3_ubiq-ligase_TRIM/RNF"/>
</dbReference>
<dbReference type="Pfam" id="PF13765">
    <property type="entry name" value="PRY"/>
    <property type="match status" value="1"/>
</dbReference>
<evidence type="ECO:0000256" key="1">
    <source>
        <dbReference type="ARBA" id="ARBA00022723"/>
    </source>
</evidence>
<dbReference type="SMART" id="SM00336">
    <property type="entry name" value="BBOX"/>
    <property type="match status" value="2"/>
</dbReference>
<dbReference type="PROSITE" id="PS50119">
    <property type="entry name" value="ZF_BBOX"/>
    <property type="match status" value="1"/>
</dbReference>
<keyword evidence="9" id="KW-1185">Reference proteome</keyword>
<keyword evidence="1" id="KW-0479">Metal-binding</keyword>